<organism evidence="2 3">
    <name type="scientific">Pelobates cultripes</name>
    <name type="common">Western spadefoot toad</name>
    <dbReference type="NCBI Taxonomy" id="61616"/>
    <lineage>
        <taxon>Eukaryota</taxon>
        <taxon>Metazoa</taxon>
        <taxon>Chordata</taxon>
        <taxon>Craniata</taxon>
        <taxon>Vertebrata</taxon>
        <taxon>Euteleostomi</taxon>
        <taxon>Amphibia</taxon>
        <taxon>Batrachia</taxon>
        <taxon>Anura</taxon>
        <taxon>Pelobatoidea</taxon>
        <taxon>Pelobatidae</taxon>
        <taxon>Pelobates</taxon>
    </lineage>
</organism>
<keyword evidence="3" id="KW-1185">Reference proteome</keyword>
<protein>
    <submittedName>
        <fullName evidence="2">Uncharacterized protein</fullName>
    </submittedName>
</protein>
<feature type="compositionally biased region" description="Low complexity" evidence="1">
    <location>
        <begin position="71"/>
        <end position="81"/>
    </location>
</feature>
<dbReference type="Proteomes" id="UP001295444">
    <property type="component" value="Chromosome 12"/>
</dbReference>
<evidence type="ECO:0000313" key="3">
    <source>
        <dbReference type="Proteomes" id="UP001295444"/>
    </source>
</evidence>
<proteinExistence type="predicted"/>
<evidence type="ECO:0000313" key="2">
    <source>
        <dbReference type="EMBL" id="CAH2325362.1"/>
    </source>
</evidence>
<dbReference type="AlphaFoldDB" id="A0AAD1TET3"/>
<evidence type="ECO:0000256" key="1">
    <source>
        <dbReference type="SAM" id="MobiDB-lite"/>
    </source>
</evidence>
<gene>
    <name evidence="2" type="ORF">PECUL_23A012934</name>
</gene>
<feature type="compositionally biased region" description="Basic residues" evidence="1">
    <location>
        <begin position="21"/>
        <end position="40"/>
    </location>
</feature>
<sequence>MSGNLTSDVLKGADAYHHFRHSLSSRRLDRKRQRTPRSSHHAAILSTNDASIHRPPAPSSSHRGSPGGADTLTLLPTSPGLGDKRVGGLERLALLPPSGKTTDVSEAAAGAGRLSTPAITSSNALEVRLQ</sequence>
<feature type="region of interest" description="Disordered" evidence="1">
    <location>
        <begin position="21"/>
        <end position="130"/>
    </location>
</feature>
<reference evidence="2" key="1">
    <citation type="submission" date="2022-03" db="EMBL/GenBank/DDBJ databases">
        <authorList>
            <person name="Alioto T."/>
            <person name="Alioto T."/>
            <person name="Gomez Garrido J."/>
        </authorList>
    </citation>
    <scope>NUCLEOTIDE SEQUENCE</scope>
</reference>
<name>A0AAD1TET3_PELCU</name>
<accession>A0AAD1TET3</accession>
<dbReference type="EMBL" id="OW240923">
    <property type="protein sequence ID" value="CAH2325362.1"/>
    <property type="molecule type" value="Genomic_DNA"/>
</dbReference>